<comment type="caution">
    <text evidence="15">The sequence shown here is derived from an EMBL/GenBank/DDBJ whole genome shotgun (WGS) entry which is preliminary data.</text>
</comment>
<dbReference type="PANTHER" id="PTHR30400:SF0">
    <property type="entry name" value="BIOSYNTHETIC PEPTIDOGLYCAN TRANSGLYCOSYLASE"/>
    <property type="match status" value="1"/>
</dbReference>
<comment type="function">
    <text evidence="11">Peptidoglycan polymerase that catalyzes glycan chain elongation from lipid-linked precursors.</text>
</comment>
<name>A0A7W6V358_9HYPH</name>
<feature type="domain" description="Glycosyl transferase family 51" evidence="12">
    <location>
        <begin position="56"/>
        <end position="219"/>
    </location>
</feature>
<dbReference type="Gene3D" id="1.10.3810.10">
    <property type="entry name" value="Biosynthetic peptidoglycan transglycosylase-like"/>
    <property type="match status" value="1"/>
</dbReference>
<dbReference type="Proteomes" id="UP000524535">
    <property type="component" value="Unassembled WGS sequence"/>
</dbReference>
<comment type="subcellular location">
    <subcellularLocation>
        <location evidence="11">Cell inner membrane</location>
        <topology evidence="11">Single-pass membrane protein</topology>
    </subcellularLocation>
</comment>
<dbReference type="HAMAP" id="MF_00766">
    <property type="entry name" value="PGT_MtgA"/>
    <property type="match status" value="1"/>
</dbReference>
<evidence type="ECO:0000256" key="7">
    <source>
        <dbReference type="ARBA" id="ARBA00022984"/>
    </source>
</evidence>
<dbReference type="EC" id="2.4.99.28" evidence="11"/>
<keyword evidence="3 11" id="KW-0328">Glycosyltransferase</keyword>
<gene>
    <name evidence="11" type="primary">mtgA</name>
    <name evidence="14" type="ORF">GGE31_005022</name>
    <name evidence="13" type="ORF">GGE33_005008</name>
    <name evidence="15" type="ORF">GGE35_004946</name>
</gene>
<accession>A0A7W6V358</accession>
<evidence type="ECO:0000313" key="15">
    <source>
        <dbReference type="EMBL" id="MBB4449095.1"/>
    </source>
</evidence>
<dbReference type="Pfam" id="PF00912">
    <property type="entry name" value="Transgly"/>
    <property type="match status" value="1"/>
</dbReference>
<evidence type="ECO:0000256" key="6">
    <source>
        <dbReference type="ARBA" id="ARBA00022960"/>
    </source>
</evidence>
<reference evidence="16 17" key="1">
    <citation type="submission" date="2020-08" db="EMBL/GenBank/DDBJ databases">
        <title>Genomic Encyclopedia of Type Strains, Phase IV (KMG-V): Genome sequencing to study the core and pangenomes of soil and plant-associated prokaryotes.</title>
        <authorList>
            <person name="Whitman W."/>
        </authorList>
    </citation>
    <scope>NUCLEOTIDE SEQUENCE [LARGE SCALE GENOMIC DNA]</scope>
    <source>
        <strain evidence="14 17">SEMIA 444</strain>
        <strain evidence="13 16">SEMIA 448</strain>
        <strain evidence="15 18">SEMIA 452</strain>
    </source>
</reference>
<dbReference type="GO" id="GO:0009252">
    <property type="term" value="P:peptidoglycan biosynthetic process"/>
    <property type="evidence" value="ECO:0007669"/>
    <property type="project" value="UniProtKB-UniRule"/>
</dbReference>
<comment type="similarity">
    <text evidence="11">Belongs to the glycosyltransferase 51 family.</text>
</comment>
<dbReference type="Proteomes" id="UP000520770">
    <property type="component" value="Unassembled WGS sequence"/>
</dbReference>
<evidence type="ECO:0000256" key="3">
    <source>
        <dbReference type="ARBA" id="ARBA00022676"/>
    </source>
</evidence>
<dbReference type="UniPathway" id="UPA00219"/>
<keyword evidence="8 11" id="KW-1133">Transmembrane helix</keyword>
<protein>
    <recommendedName>
        <fullName evidence="11">Biosynthetic peptidoglycan transglycosylase</fullName>
        <ecNumber evidence="11">2.4.99.28</ecNumber>
    </recommendedName>
    <alternativeName>
        <fullName evidence="11">Glycan polymerase</fullName>
    </alternativeName>
    <alternativeName>
        <fullName evidence="11">Peptidoglycan glycosyltransferase MtgA</fullName>
        <shortName evidence="11">PGT</shortName>
    </alternativeName>
</protein>
<evidence type="ECO:0000256" key="5">
    <source>
        <dbReference type="ARBA" id="ARBA00022692"/>
    </source>
</evidence>
<dbReference type="GO" id="GO:0005886">
    <property type="term" value="C:plasma membrane"/>
    <property type="evidence" value="ECO:0007669"/>
    <property type="project" value="UniProtKB-SubCell"/>
</dbReference>
<dbReference type="InterPro" id="IPR011812">
    <property type="entry name" value="Pep_trsgly"/>
</dbReference>
<dbReference type="PANTHER" id="PTHR30400">
    <property type="entry name" value="MONOFUNCTIONAL BIOSYNTHETIC PEPTIDOGLYCAN TRANSGLYCOSYLASE"/>
    <property type="match status" value="1"/>
</dbReference>
<dbReference type="AlphaFoldDB" id="A0A7W6V358"/>
<dbReference type="InterPro" id="IPR001264">
    <property type="entry name" value="Glyco_trans_51"/>
</dbReference>
<evidence type="ECO:0000256" key="2">
    <source>
        <dbReference type="ARBA" id="ARBA00022519"/>
    </source>
</evidence>
<dbReference type="InterPro" id="IPR036950">
    <property type="entry name" value="PBP_transglycosylase"/>
</dbReference>
<keyword evidence="4 11" id="KW-0808">Transferase</keyword>
<organism evidence="15 18">
    <name type="scientific">Aliirhizobium cellulosilyticum</name>
    <dbReference type="NCBI Taxonomy" id="393664"/>
    <lineage>
        <taxon>Bacteria</taxon>
        <taxon>Pseudomonadati</taxon>
        <taxon>Pseudomonadota</taxon>
        <taxon>Alphaproteobacteria</taxon>
        <taxon>Hyphomicrobiales</taxon>
        <taxon>Rhizobiaceae</taxon>
        <taxon>Aliirhizobium</taxon>
    </lineage>
</organism>
<evidence type="ECO:0000313" key="16">
    <source>
        <dbReference type="Proteomes" id="UP000520770"/>
    </source>
</evidence>
<dbReference type="GO" id="GO:0009274">
    <property type="term" value="C:peptidoglycan-based cell wall"/>
    <property type="evidence" value="ECO:0007669"/>
    <property type="project" value="InterPro"/>
</dbReference>
<dbReference type="EMBL" id="JACIGY010000010">
    <property type="protein sequence ID" value="MBB4414479.1"/>
    <property type="molecule type" value="Genomic_DNA"/>
</dbReference>
<evidence type="ECO:0000259" key="12">
    <source>
        <dbReference type="Pfam" id="PF00912"/>
    </source>
</evidence>
<dbReference type="GO" id="GO:0071555">
    <property type="term" value="P:cell wall organization"/>
    <property type="evidence" value="ECO:0007669"/>
    <property type="project" value="UniProtKB-KW"/>
</dbReference>
<proteinExistence type="inferred from homology"/>
<keyword evidence="5 11" id="KW-0812">Transmembrane</keyword>
<comment type="pathway">
    <text evidence="11">Cell wall biogenesis; peptidoglycan biosynthesis.</text>
</comment>
<evidence type="ECO:0000313" key="17">
    <source>
        <dbReference type="Proteomes" id="UP000524535"/>
    </source>
</evidence>
<evidence type="ECO:0000256" key="9">
    <source>
        <dbReference type="ARBA" id="ARBA00023136"/>
    </source>
</evidence>
<evidence type="ECO:0000256" key="8">
    <source>
        <dbReference type="ARBA" id="ARBA00022989"/>
    </source>
</evidence>
<keyword evidence="10 11" id="KW-0961">Cell wall biogenesis/degradation</keyword>
<dbReference type="EMBL" id="JACIHM010000010">
    <property type="protein sequence ID" value="MBB4449095.1"/>
    <property type="molecule type" value="Genomic_DNA"/>
</dbReference>
<dbReference type="NCBIfam" id="TIGR02070">
    <property type="entry name" value="mono_pep_trsgly"/>
    <property type="match status" value="1"/>
</dbReference>
<evidence type="ECO:0000313" key="18">
    <source>
        <dbReference type="Proteomes" id="UP000576087"/>
    </source>
</evidence>
<evidence type="ECO:0000256" key="11">
    <source>
        <dbReference type="HAMAP-Rule" id="MF_00766"/>
    </source>
</evidence>
<dbReference type="GO" id="GO:0008955">
    <property type="term" value="F:peptidoglycan glycosyltransferase activity"/>
    <property type="evidence" value="ECO:0007669"/>
    <property type="project" value="UniProtKB-UniRule"/>
</dbReference>
<evidence type="ECO:0000256" key="4">
    <source>
        <dbReference type="ARBA" id="ARBA00022679"/>
    </source>
</evidence>
<dbReference type="GO" id="GO:0008360">
    <property type="term" value="P:regulation of cell shape"/>
    <property type="evidence" value="ECO:0007669"/>
    <property type="project" value="UniProtKB-KW"/>
</dbReference>
<keyword evidence="7 11" id="KW-0573">Peptidoglycan synthesis</keyword>
<dbReference type="SUPFAM" id="SSF53955">
    <property type="entry name" value="Lysozyme-like"/>
    <property type="match status" value="1"/>
</dbReference>
<evidence type="ECO:0000256" key="10">
    <source>
        <dbReference type="ARBA" id="ARBA00023316"/>
    </source>
</evidence>
<evidence type="ECO:0000313" key="13">
    <source>
        <dbReference type="EMBL" id="MBB4351229.1"/>
    </source>
</evidence>
<dbReference type="GO" id="GO:0016763">
    <property type="term" value="F:pentosyltransferase activity"/>
    <property type="evidence" value="ECO:0007669"/>
    <property type="project" value="InterPro"/>
</dbReference>
<keyword evidence="2 11" id="KW-0997">Cell inner membrane</keyword>
<dbReference type="EMBL" id="JACIGW010000009">
    <property type="protein sequence ID" value="MBB4351229.1"/>
    <property type="molecule type" value="Genomic_DNA"/>
</dbReference>
<keyword evidence="9 11" id="KW-0472">Membrane</keyword>
<sequence length="233" mass="26068">MPRRQKAGSFSHIAKRAVLVLAALLILPYLLIPVYAVPFTRPVSTLMLSELFLLRGYDRRWVDLDEISPNLVRAVMMSEDGQFCFHGGVDWKQMRGVVEDTLSGEATRGASTISMQTAKNLFLWNGRFFVRKVLEMPLAIAADTIWTKRRMLEIYLNVAEWGPGIYGAEAAAQHYFKTSAAKLSTGQAALLAVALPNPFTRVASKPGRGMRRLAAVIDRRARNSGEYIKCIYD</sequence>
<keyword evidence="17" id="KW-1185">Reference proteome</keyword>
<keyword evidence="6 11" id="KW-0133">Cell shape</keyword>
<comment type="catalytic activity">
    <reaction evidence="11">
        <text>[GlcNAc-(1-&gt;4)-Mur2Ac(oyl-L-Ala-gamma-D-Glu-L-Lys-D-Ala-D-Ala)](n)-di-trans,octa-cis-undecaprenyl diphosphate + beta-D-GlcNAc-(1-&gt;4)-Mur2Ac(oyl-L-Ala-gamma-D-Glu-L-Lys-D-Ala-D-Ala)-di-trans,octa-cis-undecaprenyl diphosphate = [GlcNAc-(1-&gt;4)-Mur2Ac(oyl-L-Ala-gamma-D-Glu-L-Lys-D-Ala-D-Ala)](n+1)-di-trans,octa-cis-undecaprenyl diphosphate + di-trans,octa-cis-undecaprenyl diphosphate + H(+)</text>
        <dbReference type="Rhea" id="RHEA:23708"/>
        <dbReference type="Rhea" id="RHEA-COMP:9602"/>
        <dbReference type="Rhea" id="RHEA-COMP:9603"/>
        <dbReference type="ChEBI" id="CHEBI:15378"/>
        <dbReference type="ChEBI" id="CHEBI:58405"/>
        <dbReference type="ChEBI" id="CHEBI:60033"/>
        <dbReference type="ChEBI" id="CHEBI:78435"/>
        <dbReference type="EC" id="2.4.99.28"/>
    </reaction>
</comment>
<dbReference type="Proteomes" id="UP000576087">
    <property type="component" value="Unassembled WGS sequence"/>
</dbReference>
<evidence type="ECO:0000256" key="1">
    <source>
        <dbReference type="ARBA" id="ARBA00022475"/>
    </source>
</evidence>
<dbReference type="InterPro" id="IPR023346">
    <property type="entry name" value="Lysozyme-like_dom_sf"/>
</dbReference>
<evidence type="ECO:0000313" key="14">
    <source>
        <dbReference type="EMBL" id="MBB4414479.1"/>
    </source>
</evidence>
<keyword evidence="1 11" id="KW-1003">Cell membrane</keyword>